<keyword evidence="2" id="KW-0812">Transmembrane</keyword>
<organism evidence="3 4">
    <name type="scientific">Citrus x changshan-huyou</name>
    <dbReference type="NCBI Taxonomy" id="2935761"/>
    <lineage>
        <taxon>Eukaryota</taxon>
        <taxon>Viridiplantae</taxon>
        <taxon>Streptophyta</taxon>
        <taxon>Embryophyta</taxon>
        <taxon>Tracheophyta</taxon>
        <taxon>Spermatophyta</taxon>
        <taxon>Magnoliopsida</taxon>
        <taxon>eudicotyledons</taxon>
        <taxon>Gunneridae</taxon>
        <taxon>Pentapetalae</taxon>
        <taxon>rosids</taxon>
        <taxon>malvids</taxon>
        <taxon>Sapindales</taxon>
        <taxon>Rutaceae</taxon>
        <taxon>Aurantioideae</taxon>
        <taxon>Citrus</taxon>
    </lineage>
</organism>
<reference evidence="3 4" key="1">
    <citation type="submission" date="2024-05" db="EMBL/GenBank/DDBJ databases">
        <title>Haplotype-resolved chromosome-level genome assembly of Huyou (Citrus changshanensis).</title>
        <authorList>
            <person name="Miao C."/>
            <person name="Chen W."/>
            <person name="Wu Y."/>
            <person name="Wang L."/>
            <person name="Zhao S."/>
            <person name="Grierson D."/>
            <person name="Xu C."/>
            <person name="Chen K."/>
        </authorList>
    </citation>
    <scope>NUCLEOTIDE SEQUENCE [LARGE SCALE GENOMIC DNA]</scope>
    <source>
        <strain evidence="3">01-14</strain>
        <tissue evidence="3">Leaf</tissue>
    </source>
</reference>
<comment type="caution">
    <text evidence="3">The sequence shown here is derived from an EMBL/GenBank/DDBJ whole genome shotgun (WGS) entry which is preliminary data.</text>
</comment>
<dbReference type="Proteomes" id="UP001428341">
    <property type="component" value="Unassembled WGS sequence"/>
</dbReference>
<evidence type="ECO:0000313" key="4">
    <source>
        <dbReference type="Proteomes" id="UP001428341"/>
    </source>
</evidence>
<feature type="transmembrane region" description="Helical" evidence="2">
    <location>
        <begin position="118"/>
        <end position="143"/>
    </location>
</feature>
<feature type="region of interest" description="Disordered" evidence="1">
    <location>
        <begin position="1"/>
        <end position="30"/>
    </location>
</feature>
<sequence>MDLVSPPVGRGLGAHDARERIPLGGRRRSAGWQPGKLVEVEGVKATEATESQDHGSQLLGSTPNVSEVAGADQLPEALVLSRLVPELVDAGRPRQSPGVRVFQHLEQKVLVQICEASFFGLLSLFLLLLLLLLFDFLHLLLVFGGDRGIKTHTLHKVKLERQRERERERERKWKVLVGMDGETEGGGVNLCWLRNFAIKDGVEKVVCIAQLEVGSYCSLRPSKADINLRDIYRWEMITLFPLSISYVFSVTQRTLPLRGTITEPNGFS</sequence>
<proteinExistence type="predicted"/>
<evidence type="ECO:0000313" key="3">
    <source>
        <dbReference type="EMBL" id="KAK9216518.1"/>
    </source>
</evidence>
<evidence type="ECO:0000256" key="1">
    <source>
        <dbReference type="SAM" id="MobiDB-lite"/>
    </source>
</evidence>
<name>A0AAP0MQI7_9ROSI</name>
<protein>
    <submittedName>
        <fullName evidence="3">Uncharacterized protein</fullName>
    </submittedName>
</protein>
<dbReference type="EMBL" id="JBCGBO010000003">
    <property type="protein sequence ID" value="KAK9216518.1"/>
    <property type="molecule type" value="Genomic_DNA"/>
</dbReference>
<gene>
    <name evidence="3" type="ORF">WN944_008527</name>
</gene>
<dbReference type="AlphaFoldDB" id="A0AAP0MQI7"/>
<keyword evidence="2" id="KW-0472">Membrane</keyword>
<keyword evidence="4" id="KW-1185">Reference proteome</keyword>
<keyword evidence="2" id="KW-1133">Transmembrane helix</keyword>
<evidence type="ECO:0000256" key="2">
    <source>
        <dbReference type="SAM" id="Phobius"/>
    </source>
</evidence>
<accession>A0AAP0MQI7</accession>